<dbReference type="AlphaFoldDB" id="A0A4R7BMS7"/>
<dbReference type="InterPro" id="IPR020843">
    <property type="entry name" value="ER"/>
</dbReference>
<dbReference type="Gene3D" id="3.90.180.10">
    <property type="entry name" value="Medium-chain alcohol dehydrogenases, catalytic domain"/>
    <property type="match status" value="1"/>
</dbReference>
<dbReference type="SMART" id="SM00829">
    <property type="entry name" value="PKS_ER"/>
    <property type="match status" value="1"/>
</dbReference>
<dbReference type="RefSeq" id="WP_133774872.1">
    <property type="nucleotide sequence ID" value="NZ_SNZR01000018.1"/>
</dbReference>
<proteinExistence type="predicted"/>
<accession>A0A4R7BMS7</accession>
<dbReference type="CDD" id="cd08272">
    <property type="entry name" value="MDR6"/>
    <property type="match status" value="1"/>
</dbReference>
<keyword evidence="2" id="KW-0560">Oxidoreductase</keyword>
<reference evidence="4 5" key="1">
    <citation type="submission" date="2019-03" db="EMBL/GenBank/DDBJ databases">
        <title>Genomic Encyclopedia of Type Strains, Phase IV (KMG-IV): sequencing the most valuable type-strain genomes for metagenomic binning, comparative biology and taxonomic classification.</title>
        <authorList>
            <person name="Goeker M."/>
        </authorList>
    </citation>
    <scope>NUCLEOTIDE SEQUENCE [LARGE SCALE GENOMIC DNA]</scope>
    <source>
        <strain evidence="4 5">DSM 25903</strain>
    </source>
</reference>
<dbReference type="PANTHER" id="PTHR48106">
    <property type="entry name" value="QUINONE OXIDOREDUCTASE PIG3-RELATED"/>
    <property type="match status" value="1"/>
</dbReference>
<feature type="domain" description="Enoyl reductase (ER)" evidence="3">
    <location>
        <begin position="10"/>
        <end position="326"/>
    </location>
</feature>
<gene>
    <name evidence="4" type="ORF">EV668_4773</name>
</gene>
<organism evidence="4 5">
    <name type="scientific">Enterovirga rhinocerotis</name>
    <dbReference type="NCBI Taxonomy" id="1339210"/>
    <lineage>
        <taxon>Bacteria</taxon>
        <taxon>Pseudomonadati</taxon>
        <taxon>Pseudomonadota</taxon>
        <taxon>Alphaproteobacteria</taxon>
        <taxon>Hyphomicrobiales</taxon>
        <taxon>Methylobacteriaceae</taxon>
        <taxon>Enterovirga</taxon>
    </lineage>
</organism>
<evidence type="ECO:0000259" key="3">
    <source>
        <dbReference type="SMART" id="SM00829"/>
    </source>
</evidence>
<dbReference type="Pfam" id="PF13602">
    <property type="entry name" value="ADH_zinc_N_2"/>
    <property type="match status" value="1"/>
</dbReference>
<sequence>MRAQIIEAFGETDVFRLTSRPEPLPGPGEVVVALAATSINPVDYKLRRYGPSIAPALPAILGCDVAGTVVAVGAGVADFKAGDEVYGCAGGVAGVSGGSYAEFIAADARLLAHKPSSLTMREAAALPLVTITAWEALDRAGVGAGTSVVIHGGAGGVGHIAIQLAKARGATVFATVSSDEKAAIAERLGADHVINYRVEGVADYVARLTGGRGFDVVFDATGGDDIATSFAAARLNGHVVTIVSQYDADLSPMHTKGLSLHVVFMLIPMLHDIGREAHGRLLRRAAALAETGKLRPLIDPETFALEDLPRAHQKAEAGRALGKIVVTIATG</sequence>
<dbReference type="Proteomes" id="UP000295122">
    <property type="component" value="Unassembled WGS sequence"/>
</dbReference>
<dbReference type="InterPro" id="IPR036291">
    <property type="entry name" value="NAD(P)-bd_dom_sf"/>
</dbReference>
<evidence type="ECO:0000313" key="4">
    <source>
        <dbReference type="EMBL" id="TDR85227.1"/>
    </source>
</evidence>
<dbReference type="InterPro" id="IPR013154">
    <property type="entry name" value="ADH-like_N"/>
</dbReference>
<evidence type="ECO:0000313" key="5">
    <source>
        <dbReference type="Proteomes" id="UP000295122"/>
    </source>
</evidence>
<protein>
    <submittedName>
        <fullName evidence="4">NADPH2:quinone reductase</fullName>
    </submittedName>
</protein>
<dbReference type="Pfam" id="PF08240">
    <property type="entry name" value="ADH_N"/>
    <property type="match status" value="1"/>
</dbReference>
<dbReference type="OrthoDB" id="9785812at2"/>
<dbReference type="InterPro" id="IPR011032">
    <property type="entry name" value="GroES-like_sf"/>
</dbReference>
<dbReference type="GO" id="GO:0070402">
    <property type="term" value="F:NADPH binding"/>
    <property type="evidence" value="ECO:0007669"/>
    <property type="project" value="TreeGrafter"/>
</dbReference>
<evidence type="ECO:0000256" key="1">
    <source>
        <dbReference type="ARBA" id="ARBA00022857"/>
    </source>
</evidence>
<name>A0A4R7BMS7_9HYPH</name>
<dbReference type="GO" id="GO:0016651">
    <property type="term" value="F:oxidoreductase activity, acting on NAD(P)H"/>
    <property type="evidence" value="ECO:0007669"/>
    <property type="project" value="TreeGrafter"/>
</dbReference>
<dbReference type="SUPFAM" id="SSF51735">
    <property type="entry name" value="NAD(P)-binding Rossmann-fold domains"/>
    <property type="match status" value="1"/>
</dbReference>
<comment type="caution">
    <text evidence="4">The sequence shown here is derived from an EMBL/GenBank/DDBJ whole genome shotgun (WGS) entry which is preliminary data.</text>
</comment>
<evidence type="ECO:0000256" key="2">
    <source>
        <dbReference type="ARBA" id="ARBA00023002"/>
    </source>
</evidence>
<dbReference type="PANTHER" id="PTHR48106:SF18">
    <property type="entry name" value="QUINONE OXIDOREDUCTASE PIG3"/>
    <property type="match status" value="1"/>
</dbReference>
<dbReference type="Gene3D" id="3.40.50.720">
    <property type="entry name" value="NAD(P)-binding Rossmann-like Domain"/>
    <property type="match status" value="1"/>
</dbReference>
<keyword evidence="1" id="KW-0521">NADP</keyword>
<dbReference type="EMBL" id="SNZR01000018">
    <property type="protein sequence ID" value="TDR85227.1"/>
    <property type="molecule type" value="Genomic_DNA"/>
</dbReference>
<keyword evidence="5" id="KW-1185">Reference proteome</keyword>
<dbReference type="SUPFAM" id="SSF50129">
    <property type="entry name" value="GroES-like"/>
    <property type="match status" value="1"/>
</dbReference>